<feature type="region of interest" description="Disordered" evidence="9">
    <location>
        <begin position="628"/>
        <end position="709"/>
    </location>
</feature>
<feature type="compositionally biased region" description="Polar residues" evidence="9">
    <location>
        <begin position="602"/>
        <end position="613"/>
    </location>
</feature>
<evidence type="ECO:0000256" key="8">
    <source>
        <dbReference type="ARBA" id="ARBA00048679"/>
    </source>
</evidence>
<feature type="compositionally biased region" description="Polar residues" evidence="9">
    <location>
        <begin position="1074"/>
        <end position="1096"/>
    </location>
</feature>
<feature type="compositionally biased region" description="Polar residues" evidence="9">
    <location>
        <begin position="902"/>
        <end position="911"/>
    </location>
</feature>
<dbReference type="GO" id="GO:0005524">
    <property type="term" value="F:ATP binding"/>
    <property type="evidence" value="ECO:0007669"/>
    <property type="project" value="UniProtKB-KW"/>
</dbReference>
<dbReference type="SMART" id="SM00220">
    <property type="entry name" value="S_TKc"/>
    <property type="match status" value="1"/>
</dbReference>
<feature type="compositionally biased region" description="Low complexity" evidence="9">
    <location>
        <begin position="1049"/>
        <end position="1064"/>
    </location>
</feature>
<feature type="compositionally biased region" description="Basic and acidic residues" evidence="9">
    <location>
        <begin position="889"/>
        <end position="900"/>
    </location>
</feature>
<evidence type="ECO:0000256" key="5">
    <source>
        <dbReference type="ARBA" id="ARBA00022777"/>
    </source>
</evidence>
<dbReference type="OrthoDB" id="2018507at2759"/>
<evidence type="ECO:0000256" key="9">
    <source>
        <dbReference type="SAM" id="MobiDB-lite"/>
    </source>
</evidence>
<reference evidence="11" key="1">
    <citation type="journal article" date="2020" name="Nat. Commun.">
        <title>Large-scale genome sequencing of mycorrhizal fungi provides insights into the early evolution of symbiotic traits.</title>
        <authorList>
            <person name="Miyauchi S."/>
            <person name="Kiss E."/>
            <person name="Kuo A."/>
            <person name="Drula E."/>
            <person name="Kohler A."/>
            <person name="Sanchez-Garcia M."/>
            <person name="Morin E."/>
            <person name="Andreopoulos B."/>
            <person name="Barry K.W."/>
            <person name="Bonito G."/>
            <person name="Buee M."/>
            <person name="Carver A."/>
            <person name="Chen C."/>
            <person name="Cichocki N."/>
            <person name="Clum A."/>
            <person name="Culley D."/>
            <person name="Crous P.W."/>
            <person name="Fauchery L."/>
            <person name="Girlanda M."/>
            <person name="Hayes R.D."/>
            <person name="Keri Z."/>
            <person name="LaButti K."/>
            <person name="Lipzen A."/>
            <person name="Lombard V."/>
            <person name="Magnuson J."/>
            <person name="Maillard F."/>
            <person name="Murat C."/>
            <person name="Nolan M."/>
            <person name="Ohm R.A."/>
            <person name="Pangilinan J."/>
            <person name="Pereira M.F."/>
            <person name="Perotto S."/>
            <person name="Peter M."/>
            <person name="Pfister S."/>
            <person name="Riley R."/>
            <person name="Sitrit Y."/>
            <person name="Stielow J.B."/>
            <person name="Szollosi G."/>
            <person name="Zifcakova L."/>
            <person name="Stursova M."/>
            <person name="Spatafora J.W."/>
            <person name="Tedersoo L."/>
            <person name="Vaario L.M."/>
            <person name="Yamada A."/>
            <person name="Yan M."/>
            <person name="Wang P."/>
            <person name="Xu J."/>
            <person name="Bruns T."/>
            <person name="Baldrian P."/>
            <person name="Vilgalys R."/>
            <person name="Dunand C."/>
            <person name="Henrissat B."/>
            <person name="Grigoriev I.V."/>
            <person name="Hibbett D."/>
            <person name="Nagy L.G."/>
            <person name="Martin F.M."/>
        </authorList>
    </citation>
    <scope>NUCLEOTIDE SEQUENCE</scope>
    <source>
        <strain evidence="11">UH-Tt-Lm1</strain>
    </source>
</reference>
<dbReference type="InterPro" id="IPR011009">
    <property type="entry name" value="Kinase-like_dom_sf"/>
</dbReference>
<feature type="compositionally biased region" description="Polar residues" evidence="9">
    <location>
        <begin position="498"/>
        <end position="514"/>
    </location>
</feature>
<evidence type="ECO:0000256" key="1">
    <source>
        <dbReference type="ARBA" id="ARBA00012513"/>
    </source>
</evidence>
<comment type="catalytic activity">
    <reaction evidence="7">
        <text>L-threonyl-[protein] + ATP = O-phospho-L-threonyl-[protein] + ADP + H(+)</text>
        <dbReference type="Rhea" id="RHEA:46608"/>
        <dbReference type="Rhea" id="RHEA-COMP:11060"/>
        <dbReference type="Rhea" id="RHEA-COMP:11605"/>
        <dbReference type="ChEBI" id="CHEBI:15378"/>
        <dbReference type="ChEBI" id="CHEBI:30013"/>
        <dbReference type="ChEBI" id="CHEBI:30616"/>
        <dbReference type="ChEBI" id="CHEBI:61977"/>
        <dbReference type="ChEBI" id="CHEBI:456216"/>
        <dbReference type="EC" id="2.7.11.1"/>
    </reaction>
</comment>
<evidence type="ECO:0000313" key="12">
    <source>
        <dbReference type="Proteomes" id="UP000736335"/>
    </source>
</evidence>
<accession>A0A9P6HGF5</accession>
<evidence type="ECO:0000313" key="11">
    <source>
        <dbReference type="EMBL" id="KAF9786697.1"/>
    </source>
</evidence>
<protein>
    <recommendedName>
        <fullName evidence="1">non-specific serine/threonine protein kinase</fullName>
        <ecNumber evidence="1">2.7.11.1</ecNumber>
    </recommendedName>
</protein>
<evidence type="ECO:0000259" key="10">
    <source>
        <dbReference type="PROSITE" id="PS50011"/>
    </source>
</evidence>
<gene>
    <name evidence="11" type="ORF">BJ322DRAFT_1138061</name>
</gene>
<comment type="catalytic activity">
    <reaction evidence="8">
        <text>L-seryl-[protein] + ATP = O-phospho-L-seryl-[protein] + ADP + H(+)</text>
        <dbReference type="Rhea" id="RHEA:17989"/>
        <dbReference type="Rhea" id="RHEA-COMP:9863"/>
        <dbReference type="Rhea" id="RHEA-COMP:11604"/>
        <dbReference type="ChEBI" id="CHEBI:15378"/>
        <dbReference type="ChEBI" id="CHEBI:29999"/>
        <dbReference type="ChEBI" id="CHEBI:30616"/>
        <dbReference type="ChEBI" id="CHEBI:83421"/>
        <dbReference type="ChEBI" id="CHEBI:456216"/>
        <dbReference type="EC" id="2.7.11.1"/>
    </reaction>
</comment>
<feature type="compositionally biased region" description="Low complexity" evidence="9">
    <location>
        <begin position="830"/>
        <end position="839"/>
    </location>
</feature>
<feature type="compositionally biased region" description="Low complexity" evidence="9">
    <location>
        <begin position="1113"/>
        <end position="1128"/>
    </location>
</feature>
<dbReference type="InterPro" id="IPR000719">
    <property type="entry name" value="Prot_kinase_dom"/>
</dbReference>
<feature type="compositionally biased region" description="Low complexity" evidence="9">
    <location>
        <begin position="691"/>
        <end position="703"/>
    </location>
</feature>
<dbReference type="GO" id="GO:0000147">
    <property type="term" value="P:actin cortical patch assembly"/>
    <property type="evidence" value="ECO:0007669"/>
    <property type="project" value="TreeGrafter"/>
</dbReference>
<keyword evidence="4" id="KW-0547">Nucleotide-binding</keyword>
<dbReference type="PANTHER" id="PTHR22967:SF57">
    <property type="entry name" value="AUXILIN, ISOFORM A-RELATED"/>
    <property type="match status" value="1"/>
</dbReference>
<keyword evidence="3" id="KW-0808">Transferase</keyword>
<feature type="compositionally biased region" description="Polar residues" evidence="9">
    <location>
        <begin position="628"/>
        <end position="640"/>
    </location>
</feature>
<dbReference type="PROSITE" id="PS50011">
    <property type="entry name" value="PROTEIN_KINASE_DOM"/>
    <property type="match status" value="1"/>
</dbReference>
<evidence type="ECO:0000256" key="6">
    <source>
        <dbReference type="ARBA" id="ARBA00022840"/>
    </source>
</evidence>
<keyword evidence="12" id="KW-1185">Reference proteome</keyword>
<dbReference type="EMBL" id="WIUZ02000005">
    <property type="protein sequence ID" value="KAF9786697.1"/>
    <property type="molecule type" value="Genomic_DNA"/>
</dbReference>
<dbReference type="GO" id="GO:0005737">
    <property type="term" value="C:cytoplasm"/>
    <property type="evidence" value="ECO:0007669"/>
    <property type="project" value="TreeGrafter"/>
</dbReference>
<feature type="compositionally biased region" description="Polar residues" evidence="9">
    <location>
        <begin position="671"/>
        <end position="680"/>
    </location>
</feature>
<feature type="compositionally biased region" description="Basic and acidic residues" evidence="9">
    <location>
        <begin position="853"/>
        <end position="867"/>
    </location>
</feature>
<feature type="compositionally biased region" description="Low complexity" evidence="9">
    <location>
        <begin position="774"/>
        <end position="787"/>
    </location>
</feature>
<keyword evidence="2" id="KW-0723">Serine/threonine-protein kinase</keyword>
<evidence type="ECO:0000256" key="3">
    <source>
        <dbReference type="ARBA" id="ARBA00022679"/>
    </source>
</evidence>
<dbReference type="GO" id="GO:0004674">
    <property type="term" value="F:protein serine/threonine kinase activity"/>
    <property type="evidence" value="ECO:0007669"/>
    <property type="project" value="UniProtKB-KW"/>
</dbReference>
<dbReference type="Proteomes" id="UP000736335">
    <property type="component" value="Unassembled WGS sequence"/>
</dbReference>
<feature type="region of interest" description="Disordered" evidence="9">
    <location>
        <begin position="1040"/>
        <end position="1203"/>
    </location>
</feature>
<feature type="compositionally biased region" description="Polar residues" evidence="9">
    <location>
        <begin position="961"/>
        <end position="991"/>
    </location>
</feature>
<dbReference type="EC" id="2.7.11.1" evidence="1"/>
<feature type="compositionally biased region" description="Basic and acidic residues" evidence="9">
    <location>
        <begin position="581"/>
        <end position="595"/>
    </location>
</feature>
<dbReference type="Gene3D" id="1.10.510.10">
    <property type="entry name" value="Transferase(Phosphotransferase) domain 1"/>
    <property type="match status" value="1"/>
</dbReference>
<name>A0A9P6HGF5_9AGAM</name>
<dbReference type="AlphaFoldDB" id="A0A9P6HGF5"/>
<feature type="domain" description="Protein kinase" evidence="10">
    <location>
        <begin position="28"/>
        <end position="303"/>
    </location>
</feature>
<keyword evidence="6" id="KW-0067">ATP-binding</keyword>
<feature type="region of interest" description="Disordered" evidence="9">
    <location>
        <begin position="361"/>
        <end position="616"/>
    </location>
</feature>
<organism evidence="11 12">
    <name type="scientific">Thelephora terrestris</name>
    <dbReference type="NCBI Taxonomy" id="56493"/>
    <lineage>
        <taxon>Eukaryota</taxon>
        <taxon>Fungi</taxon>
        <taxon>Dikarya</taxon>
        <taxon>Basidiomycota</taxon>
        <taxon>Agaricomycotina</taxon>
        <taxon>Agaricomycetes</taxon>
        <taxon>Thelephorales</taxon>
        <taxon>Thelephoraceae</taxon>
        <taxon>Thelephora</taxon>
    </lineage>
</organism>
<dbReference type="GO" id="GO:0007015">
    <property type="term" value="P:actin filament organization"/>
    <property type="evidence" value="ECO:0007669"/>
    <property type="project" value="TreeGrafter"/>
</dbReference>
<keyword evidence="5" id="KW-0418">Kinase</keyword>
<feature type="compositionally biased region" description="Low complexity" evidence="9">
    <location>
        <begin position="377"/>
        <end position="386"/>
    </location>
</feature>
<sequence>MAHPNPTYAQPHGTLAPGQNISVNKYTVQVERYLSQGGFAHVYLVRTSAPVYGTTHHVLKRIAVANDGMLTDVKKEVDIMRILKGHPNIVHLIDAAWHRLSNGTYEVFILMEFCPGGGIIDMMNRRLRERLTEAEILTIFIDVCEGVAAMHNLKPALLHRDLKVENILQASPTSFKLCDFGSATIVNPKPPSTTQEIRALEADLNRHTTLQYRAPEMVDTFLRRPVDEKSDVWALGVLLYKLCYYTTPFEEHGPLAILNVQYKIPPYPVYSSHMVSLIASILREHGAQRPTVFEILNNVHRLRGTKSRFTYSIPEQAPLSPRSMNVGGSKAMLDDLVAYKSQSPASATKNNGVQAREKVLEAIAPMRRGRPEPSPTPRSRSTSPRKGPTKGRILGNEPAPASSNDKDSPWKLGPKDNAFVRGHKSGLVTSGAWKVKPSTTPDPVSKGKDTTAISPGFANDFLTNGFGDSFGGSPLSFDFPSEQPKAASTPTPKPQPSGALSTSQEPPKTGASRSNKPRDAFEGLGLAEKPPAPTLAEARTTRTGLALPFEQPLTPKRLSPRPPPSPQLPILSRPLSENAPIEERFPSIEDFDRAAGAKPTHSLGSSQPYSSKKTGGALKLPAEVSTLLGSRSQTVTGTTMQDKRDGASGEVPSTQVTGRLKSGRPPMVRGHTTTSYSNPKEATDSLADLLSRPSASGIPSSSRDWLTGDDQENIDILSRFNTSAGIMPGVDGSPGEPVLRDSPSKRASFIEKSPHLIAQPLEGNVEQMVLPETTVPSTSTSTVTHPVKPGSHTGARLHGVNGDAAVKGSGLSDNWSPLSPTVPKDQLPREPSVSSLSSEDSPEDPDGGFGTLKELRRSGQKKADISTKSKRRQSSVHDLVDLWGGSNILDKDKEKGKGNRSEPGTNRSSFFPSGLDTPGEISGLPRSSSPAGPPLQSFIPEKPPTSSRFIPQAVEPERKVTSNTVASRTVNQASRPSSFSNTRSQPRSRPQSMLIFPSRSTGGELDPPSPSLAVPLDKEGIRTISRSRRTSITDIVQRYEGINEPGTKPLSLPGIPLLSPSVPSKPTGLKPHQNEGQNIGSSHTRFIKVSPTNSPVVRQGLSLNVPEDDKIYRPGSRTSPTSRTSPRRSPIEPGRSSSFQPQRLSAGDDTPEPKSPSPERPYAGVSKLIDQWQKKAEESNPTSPRKPGGVGAKRFGVGVGGGR</sequence>
<evidence type="ECO:0000256" key="4">
    <source>
        <dbReference type="ARBA" id="ARBA00022741"/>
    </source>
</evidence>
<evidence type="ECO:0000256" key="7">
    <source>
        <dbReference type="ARBA" id="ARBA00047899"/>
    </source>
</evidence>
<dbReference type="SUPFAM" id="SSF56112">
    <property type="entry name" value="Protein kinase-like (PK-like)"/>
    <property type="match status" value="1"/>
</dbReference>
<proteinExistence type="predicted"/>
<dbReference type="PANTHER" id="PTHR22967">
    <property type="entry name" value="SERINE/THREONINE PROTEIN KINASE"/>
    <property type="match status" value="1"/>
</dbReference>
<comment type="caution">
    <text evidence="11">The sequence shown here is derived from an EMBL/GenBank/DDBJ whole genome shotgun (WGS) entry which is preliminary data.</text>
</comment>
<evidence type="ECO:0000256" key="2">
    <source>
        <dbReference type="ARBA" id="ARBA00022527"/>
    </source>
</evidence>
<feature type="region of interest" description="Disordered" evidence="9">
    <location>
        <begin position="723"/>
        <end position="743"/>
    </location>
</feature>
<reference evidence="11" key="2">
    <citation type="submission" date="2020-11" db="EMBL/GenBank/DDBJ databases">
        <authorList>
            <consortium name="DOE Joint Genome Institute"/>
            <person name="Kuo A."/>
            <person name="Miyauchi S."/>
            <person name="Kiss E."/>
            <person name="Drula E."/>
            <person name="Kohler A."/>
            <person name="Sanchez-Garcia M."/>
            <person name="Andreopoulos B."/>
            <person name="Barry K.W."/>
            <person name="Bonito G."/>
            <person name="Buee M."/>
            <person name="Carver A."/>
            <person name="Chen C."/>
            <person name="Cichocki N."/>
            <person name="Clum A."/>
            <person name="Culley D."/>
            <person name="Crous P.W."/>
            <person name="Fauchery L."/>
            <person name="Girlanda M."/>
            <person name="Hayes R."/>
            <person name="Keri Z."/>
            <person name="Labutti K."/>
            <person name="Lipzen A."/>
            <person name="Lombard V."/>
            <person name="Magnuson J."/>
            <person name="Maillard F."/>
            <person name="Morin E."/>
            <person name="Murat C."/>
            <person name="Nolan M."/>
            <person name="Ohm R."/>
            <person name="Pangilinan J."/>
            <person name="Pereira M."/>
            <person name="Perotto S."/>
            <person name="Peter M."/>
            <person name="Riley R."/>
            <person name="Sitrit Y."/>
            <person name="Stielow B."/>
            <person name="Szollosi G."/>
            <person name="Zifcakova L."/>
            <person name="Stursova M."/>
            <person name="Spatafora J.W."/>
            <person name="Tedersoo L."/>
            <person name="Vaario L.-M."/>
            <person name="Yamada A."/>
            <person name="Yan M."/>
            <person name="Wang P."/>
            <person name="Xu J."/>
            <person name="Bruns T."/>
            <person name="Baldrian P."/>
            <person name="Vilgalys R."/>
            <person name="Henrissat B."/>
            <person name="Grigoriev I.V."/>
            <person name="Hibbett D."/>
            <person name="Nagy L.G."/>
            <person name="Martin F.M."/>
        </authorList>
    </citation>
    <scope>NUCLEOTIDE SEQUENCE</scope>
    <source>
        <strain evidence="11">UH-Tt-Lm1</strain>
    </source>
</reference>
<feature type="region of interest" description="Disordered" evidence="9">
    <location>
        <begin position="774"/>
        <end position="1015"/>
    </location>
</feature>
<dbReference type="Pfam" id="PF00069">
    <property type="entry name" value="Pkinase"/>
    <property type="match status" value="1"/>
</dbReference>